<evidence type="ECO:0000313" key="3">
    <source>
        <dbReference type="Proteomes" id="UP000008460"/>
    </source>
</evidence>
<dbReference type="KEGG" id="cfi:Celf_1227"/>
<gene>
    <name evidence="2" type="ordered locus">Celf_1227</name>
</gene>
<keyword evidence="1" id="KW-0472">Membrane</keyword>
<protein>
    <submittedName>
        <fullName evidence="2">Uncharacterized protein</fullName>
    </submittedName>
</protein>
<proteinExistence type="predicted"/>
<evidence type="ECO:0000313" key="2">
    <source>
        <dbReference type="EMBL" id="AEE45362.1"/>
    </source>
</evidence>
<dbReference type="Proteomes" id="UP000008460">
    <property type="component" value="Chromosome"/>
</dbReference>
<accession>F4H410</accession>
<dbReference type="HOGENOM" id="CLU_3388694_0_0_11"/>
<dbReference type="EMBL" id="CP002666">
    <property type="protein sequence ID" value="AEE45362.1"/>
    <property type="molecule type" value="Genomic_DNA"/>
</dbReference>
<name>F4H410_CELFA</name>
<feature type="transmembrane region" description="Helical" evidence="1">
    <location>
        <begin position="12"/>
        <end position="31"/>
    </location>
</feature>
<keyword evidence="3" id="KW-1185">Reference proteome</keyword>
<dbReference type="STRING" id="590998.Celf_1227"/>
<evidence type="ECO:0000256" key="1">
    <source>
        <dbReference type="SAM" id="Phobius"/>
    </source>
</evidence>
<dbReference type="AlphaFoldDB" id="F4H410"/>
<reference evidence="2 3" key="1">
    <citation type="submission" date="2011-04" db="EMBL/GenBank/DDBJ databases">
        <title>Complete sequence of Cellulomonas fimi ATCC 484.</title>
        <authorList>
            <consortium name="US DOE Joint Genome Institute"/>
            <person name="Lucas S."/>
            <person name="Han J."/>
            <person name="Lapidus A."/>
            <person name="Cheng J.-F."/>
            <person name="Goodwin L."/>
            <person name="Pitluck S."/>
            <person name="Peters L."/>
            <person name="Chertkov O."/>
            <person name="Detter J.C."/>
            <person name="Han C."/>
            <person name="Tapia R."/>
            <person name="Land M."/>
            <person name="Hauser L."/>
            <person name="Kyrpides N."/>
            <person name="Ivanova N."/>
            <person name="Ovchinnikova G."/>
            <person name="Pagani I."/>
            <person name="Mead D."/>
            <person name="Brumm P."/>
            <person name="Woyke T."/>
        </authorList>
    </citation>
    <scope>NUCLEOTIDE SEQUENCE [LARGE SCALE GENOMIC DNA]</scope>
    <source>
        <strain evidence="3">ATCC 484 / DSM 20113 / JCM 1341 / NBRC 15513 / NCIMB 8980 / NCTC 7547</strain>
    </source>
</reference>
<organism evidence="2 3">
    <name type="scientific">Cellulomonas fimi (strain ATCC 484 / DSM 20113 / JCM 1341 / CCUG 24087 / LMG 16345 / NBRC 15513 / NCIMB 8980 / NCTC 7547 / NRS-133)</name>
    <dbReference type="NCBI Taxonomy" id="590998"/>
    <lineage>
        <taxon>Bacteria</taxon>
        <taxon>Bacillati</taxon>
        <taxon>Actinomycetota</taxon>
        <taxon>Actinomycetes</taxon>
        <taxon>Micrococcales</taxon>
        <taxon>Cellulomonadaceae</taxon>
        <taxon>Cellulomonas</taxon>
    </lineage>
</organism>
<keyword evidence="1" id="KW-0812">Transmembrane</keyword>
<keyword evidence="1" id="KW-1133">Transmembrane helix</keyword>
<sequence>MRRTFWQRLPTLVWLAGVGLVLGAALASLALD</sequence>